<accession>A0ACC0K0T8</accession>
<name>A0ACC0K0T8_CHOFU</name>
<evidence type="ECO:0000313" key="2">
    <source>
        <dbReference type="Proteomes" id="UP001064048"/>
    </source>
</evidence>
<organism evidence="1 2">
    <name type="scientific">Choristoneura fumiferana</name>
    <name type="common">Spruce budworm moth</name>
    <name type="synonym">Archips fumiferana</name>
    <dbReference type="NCBI Taxonomy" id="7141"/>
    <lineage>
        <taxon>Eukaryota</taxon>
        <taxon>Metazoa</taxon>
        <taxon>Ecdysozoa</taxon>
        <taxon>Arthropoda</taxon>
        <taxon>Hexapoda</taxon>
        <taxon>Insecta</taxon>
        <taxon>Pterygota</taxon>
        <taxon>Neoptera</taxon>
        <taxon>Endopterygota</taxon>
        <taxon>Lepidoptera</taxon>
        <taxon>Glossata</taxon>
        <taxon>Ditrysia</taxon>
        <taxon>Tortricoidea</taxon>
        <taxon>Tortricidae</taxon>
        <taxon>Tortricinae</taxon>
        <taxon>Choristoneura</taxon>
    </lineage>
</organism>
<keyword evidence="2" id="KW-1185">Reference proteome</keyword>
<gene>
    <name evidence="1" type="ORF">MSG28_000442</name>
</gene>
<comment type="caution">
    <text evidence="1">The sequence shown here is derived from an EMBL/GenBank/DDBJ whole genome shotgun (WGS) entry which is preliminary data.</text>
</comment>
<protein>
    <submittedName>
        <fullName evidence="1">Uncharacterized protein</fullName>
    </submittedName>
</protein>
<dbReference type="EMBL" id="CM046131">
    <property type="protein sequence ID" value="KAI8429988.1"/>
    <property type="molecule type" value="Genomic_DNA"/>
</dbReference>
<evidence type="ECO:0000313" key="1">
    <source>
        <dbReference type="EMBL" id="KAI8429988.1"/>
    </source>
</evidence>
<dbReference type="Proteomes" id="UP001064048">
    <property type="component" value="Chromosome Z"/>
</dbReference>
<reference evidence="1 2" key="1">
    <citation type="journal article" date="2022" name="Genome Biol. Evol.">
        <title>The Spruce Budworm Genome: Reconstructing the Evolutionary History of Antifreeze Proteins.</title>
        <authorList>
            <person name="Beliveau C."/>
            <person name="Gagne P."/>
            <person name="Picq S."/>
            <person name="Vernygora O."/>
            <person name="Keeling C.I."/>
            <person name="Pinkney K."/>
            <person name="Doucet D."/>
            <person name="Wen F."/>
            <person name="Johnston J.S."/>
            <person name="Maaroufi H."/>
            <person name="Boyle B."/>
            <person name="Laroche J."/>
            <person name="Dewar K."/>
            <person name="Juretic N."/>
            <person name="Blackburn G."/>
            <person name="Nisole A."/>
            <person name="Brunet B."/>
            <person name="Brandao M."/>
            <person name="Lumley L."/>
            <person name="Duan J."/>
            <person name="Quan G."/>
            <person name="Lucarotti C.J."/>
            <person name="Roe A.D."/>
            <person name="Sperling F.A.H."/>
            <person name="Levesque R.C."/>
            <person name="Cusson M."/>
        </authorList>
    </citation>
    <scope>NUCLEOTIDE SEQUENCE [LARGE SCALE GENOMIC DNA]</scope>
    <source>
        <strain evidence="1">Glfc:IPQL:Cfum</strain>
    </source>
</reference>
<sequence>MDTRGNYNINSMETILTFDNRDNQSEWSVEWSTEYVPGMGTAAGSSPRRREAGRRRLRLGALAMGSALVMHCRVAAAALTGGFIVFYLSLVLAVAALANPHRHFEVYLGQWSISGPGRAFRLLPMLDGIGIAMCIYSIVRAISCCTIAAIAMVDWDLKAYDPISKNVTAFRLRQGRFSIATAVVDNRTLETSNIRDIIETTTVGMQDHAWRRVLRLSGKKYIKKITPHKILMCNETYSGGFPSLYINMEQRVSVVRDSALGLGFVFSCCGCHSGVCAEKNGISDALEIALYIHSAGTGTELIHGKGLNHFASGHIDPMLNGDNVWHSCALLLLAGLHASSAAVCALADIVQPDTSTAVYALRESKDPAALTEHLGARVVGTLWIIPMYSKCTSAGSYSHAISTMVFGGLCFSYILVAYILLKTALHTIFEYRVKLVFVEQVVVAALILTCMALSLPFATTGGLALLESMEAMMCGLTMPLVCLLELTALMVVYRGHDFALIISKIVTMSESEMPAHAMAASVAPLLGALLAVPLRACHNAYVFLKPAPRLGT</sequence>
<proteinExistence type="predicted"/>